<dbReference type="Gene3D" id="1.10.30.50">
    <property type="match status" value="1"/>
</dbReference>
<name>A0A481Z6V2_9VIRU</name>
<keyword evidence="1" id="KW-0378">Hydrolase</keyword>
<proteinExistence type="predicted"/>
<dbReference type="EMBL" id="MK500499">
    <property type="protein sequence ID" value="QBK90830.1"/>
    <property type="molecule type" value="Genomic_DNA"/>
</dbReference>
<reference evidence="1" key="1">
    <citation type="journal article" date="2019" name="MBio">
        <title>Virus Genomes from Deep Sea Sediments Expand the Ocean Megavirome and Support Independent Origins of Viral Gigantism.</title>
        <authorList>
            <person name="Backstrom D."/>
            <person name="Yutin N."/>
            <person name="Jorgensen S.L."/>
            <person name="Dharamshi J."/>
            <person name="Homa F."/>
            <person name="Zaremba-Niedwiedzka K."/>
            <person name="Spang A."/>
            <person name="Wolf Y.I."/>
            <person name="Koonin E.V."/>
            <person name="Ettema T.J."/>
        </authorList>
    </citation>
    <scope>NUCLEOTIDE SEQUENCE</scope>
</reference>
<dbReference type="GO" id="GO:0004519">
    <property type="term" value="F:endonuclease activity"/>
    <property type="evidence" value="ECO:0007669"/>
    <property type="project" value="UniProtKB-KW"/>
</dbReference>
<gene>
    <name evidence="1" type="ORF">LCPAC201_01310</name>
</gene>
<dbReference type="InterPro" id="IPR003615">
    <property type="entry name" value="HNH_nuc"/>
</dbReference>
<accession>A0A481Z6V2</accession>
<keyword evidence="1" id="KW-0255">Endonuclease</keyword>
<protein>
    <submittedName>
        <fullName evidence="1">HNH endonuclease</fullName>
    </submittedName>
</protein>
<organism evidence="1">
    <name type="scientific">Pithovirus LCPAC201</name>
    <dbReference type="NCBI Taxonomy" id="2506591"/>
    <lineage>
        <taxon>Viruses</taxon>
        <taxon>Pithoviruses</taxon>
    </lineage>
</organism>
<evidence type="ECO:0000313" key="1">
    <source>
        <dbReference type="EMBL" id="QBK90830.1"/>
    </source>
</evidence>
<sequence>MGTSNSKKEPKNNSDQFENAKFLVKTNQDLSVQNNLTTKLDILSEQDKKKSSADDHRKWTDQEKTKLIALYRQIQKDSDLYVDLDTLRKNKSSAIGRKKPKYVDRNLRIFSNNKLNFDKSTRIINSISSNSSLVTSPDSELNSSFDLRGSIISYVEGDIEFHDLMTATVKVFETETSENSRNHHVPIQLLDLYQTIRPIEKNLPLSIPNQKNRLKIPLEKEKGKRHKSRALIRPIDRQIVATQKDRDDPIPSSTRKIVWASEFKNTRKPYCYCCHCPLDYSKWHCGHILSRKEGGRIKKENLHPVCVGCNLGMGVNHMYEYILVNQLPGMSSLDYKDPIVIMLQQISILIHCSWAKIEALKDSGYITNTEAKRYREMIVSSKKTLSERIAIMVNLKQYEMRIPSLLNN</sequence>
<dbReference type="CDD" id="cd00085">
    <property type="entry name" value="HNHc"/>
    <property type="match status" value="1"/>
</dbReference>
<keyword evidence="1" id="KW-0540">Nuclease</keyword>